<evidence type="ECO:0000256" key="1">
    <source>
        <dbReference type="SAM" id="Coils"/>
    </source>
</evidence>
<gene>
    <name evidence="3" type="ORF">AB2B41_08250</name>
</gene>
<dbReference type="RefSeq" id="WP_367877297.1">
    <property type="nucleotide sequence ID" value="NZ_JBFNXX010000005.1"/>
</dbReference>
<proteinExistence type="predicted"/>
<sequence length="222" mass="25417">MFLPIIEHKIKKGENLTSIVKKHGFPGNARKAIYNAKYNAKLRTECPNPNLILPGKVFKLPSTPKAQLLKGKTYLDKAKAHYQAEIALQDFNLAKYAKLAEYAEQEDANKQSLYLKELKALKKTKPGDDLFARCKEEYANPIFLAFFGRCKNDVVRHKKLIEETERLTKMALRANLQKKKETIARLRALKDRATEARAHANQILTWLLEIEKKVNAAIKETV</sequence>
<dbReference type="Gene3D" id="3.10.350.10">
    <property type="entry name" value="LysM domain"/>
    <property type="match status" value="1"/>
</dbReference>
<dbReference type="InterPro" id="IPR036779">
    <property type="entry name" value="LysM_dom_sf"/>
</dbReference>
<reference evidence="3 4" key="1">
    <citation type="submission" date="2024-07" db="EMBL/GenBank/DDBJ databases">
        <title>Marimonas sp.nov., isolated from tidal-flat sediment.</title>
        <authorList>
            <person name="Jayan J.N."/>
            <person name="Lee S.S."/>
        </authorList>
    </citation>
    <scope>NUCLEOTIDE SEQUENCE [LARGE SCALE GENOMIC DNA]</scope>
    <source>
        <strain evidence="3 4">MJW-29</strain>
    </source>
</reference>
<protein>
    <recommendedName>
        <fullName evidence="2">LysM domain-containing protein</fullName>
    </recommendedName>
</protein>
<evidence type="ECO:0000313" key="4">
    <source>
        <dbReference type="Proteomes" id="UP001556098"/>
    </source>
</evidence>
<comment type="caution">
    <text evidence="3">The sequence shown here is derived from an EMBL/GenBank/DDBJ whole genome shotgun (WGS) entry which is preliminary data.</text>
</comment>
<dbReference type="InterPro" id="IPR018392">
    <property type="entry name" value="LysM"/>
</dbReference>
<accession>A0ABV3RKT8</accession>
<dbReference type="EMBL" id="JBFNXX010000005">
    <property type="protein sequence ID" value="MEW9919590.1"/>
    <property type="molecule type" value="Genomic_DNA"/>
</dbReference>
<dbReference type="PROSITE" id="PS51782">
    <property type="entry name" value="LYSM"/>
    <property type="match status" value="1"/>
</dbReference>
<dbReference type="Proteomes" id="UP001556098">
    <property type="component" value="Unassembled WGS sequence"/>
</dbReference>
<evidence type="ECO:0000313" key="3">
    <source>
        <dbReference type="EMBL" id="MEW9919590.1"/>
    </source>
</evidence>
<keyword evidence="1" id="KW-0175">Coiled coil</keyword>
<organism evidence="3 4">
    <name type="scientific">Sulfitobacter sediminis</name>
    <dbReference type="NCBI Taxonomy" id="3234186"/>
    <lineage>
        <taxon>Bacteria</taxon>
        <taxon>Pseudomonadati</taxon>
        <taxon>Pseudomonadota</taxon>
        <taxon>Alphaproteobacteria</taxon>
        <taxon>Rhodobacterales</taxon>
        <taxon>Roseobacteraceae</taxon>
        <taxon>Sulfitobacter</taxon>
    </lineage>
</organism>
<feature type="coiled-coil region" evidence="1">
    <location>
        <begin position="169"/>
        <end position="196"/>
    </location>
</feature>
<evidence type="ECO:0000259" key="2">
    <source>
        <dbReference type="PROSITE" id="PS51782"/>
    </source>
</evidence>
<keyword evidence="4" id="KW-1185">Reference proteome</keyword>
<name>A0ABV3RKT8_9RHOB</name>
<feature type="domain" description="LysM" evidence="2">
    <location>
        <begin position="6"/>
        <end position="60"/>
    </location>
</feature>